<dbReference type="EMBL" id="JAOTOJ010000008">
    <property type="protein sequence ID" value="KAK9398439.1"/>
    <property type="molecule type" value="Genomic_DNA"/>
</dbReference>
<evidence type="ECO:0000256" key="1">
    <source>
        <dbReference type="ARBA" id="ARBA00007148"/>
    </source>
</evidence>
<comment type="similarity">
    <text evidence="1">Belongs to the GLTP family.</text>
</comment>
<dbReference type="InterPro" id="IPR036497">
    <property type="entry name" value="GLTP_sf"/>
</dbReference>
<feature type="compositionally biased region" description="Pro residues" evidence="2">
    <location>
        <begin position="365"/>
        <end position="380"/>
    </location>
</feature>
<feature type="region of interest" description="Disordered" evidence="2">
    <location>
        <begin position="1"/>
        <end position="28"/>
    </location>
</feature>
<dbReference type="AlphaFoldDB" id="A0AAW1B8S6"/>
<dbReference type="GO" id="GO:0016020">
    <property type="term" value="C:membrane"/>
    <property type="evidence" value="ECO:0007669"/>
    <property type="project" value="TreeGrafter"/>
</dbReference>
<reference evidence="4 5" key="1">
    <citation type="journal article" date="2024" name="Proc. Natl. Acad. Sci. U.S.A.">
        <title>The genetic regulatory architecture and epigenomic basis for age-related changes in rattlesnake venom.</title>
        <authorList>
            <person name="Hogan M.P."/>
            <person name="Holding M.L."/>
            <person name="Nystrom G.S."/>
            <person name="Colston T.J."/>
            <person name="Bartlett D.A."/>
            <person name="Mason A.J."/>
            <person name="Ellsworth S.A."/>
            <person name="Rautsaw R.M."/>
            <person name="Lawrence K.C."/>
            <person name="Strickland J.L."/>
            <person name="He B."/>
            <person name="Fraser P."/>
            <person name="Margres M.J."/>
            <person name="Gilbert D.M."/>
            <person name="Gibbs H.L."/>
            <person name="Parkinson C.L."/>
            <person name="Rokyta D.R."/>
        </authorList>
    </citation>
    <scope>NUCLEOTIDE SEQUENCE [LARGE SCALE GENOMIC DNA]</scope>
    <source>
        <strain evidence="4">DRR0105</strain>
    </source>
</reference>
<keyword evidence="5" id="KW-1185">Reference proteome</keyword>
<evidence type="ECO:0000313" key="4">
    <source>
        <dbReference type="EMBL" id="KAK9398439.1"/>
    </source>
</evidence>
<dbReference type="SUPFAM" id="SSF110004">
    <property type="entry name" value="Glycolipid transfer protein, GLTP"/>
    <property type="match status" value="1"/>
</dbReference>
<dbReference type="Gene3D" id="1.10.3520.10">
    <property type="entry name" value="Glycolipid transfer protein"/>
    <property type="match status" value="1"/>
</dbReference>
<feature type="region of interest" description="Disordered" evidence="2">
    <location>
        <begin position="356"/>
        <end position="380"/>
    </location>
</feature>
<sequence>MAQRWPWSPIPFPALSEGSSSSQEVRQHNFHAGDIVVPFASSSGFPTASPPPPSPSGTLPFSSPPPALPRAASDPLWPSGPHLPPAHLAEPGCPFPDWAGPGADFTPFASVAVAPSALQDPARPFFPSAPPLLPRQRAAPGPVGLAAPIPPPGSPGRRARPRGVQSDQLGEGEDGGWKIRKPQMGLSGPRLVPCSHKGGQKKAPGGPVSPKFRAAPFPGQLVPGGIGPPHLGSLPYTSLLRVSPDPLALPQPLALKAAGPLPASSKPPQGSLRALQECGGQRAGCKGPAGPAWRRQRLEMGALAGVPLRPCQLLLPLGVFLLLLYLSSWHLPKVSLAACVQGRHRCPWLGETLPKKEEEEEEEPGPAPAPAPAWTPTPPLPLQGEEFDIRHLQRAFSASLSPRGEVLLQEYLQGWRQLLKFLDVLGRAFGLISREVESKISILQQHQEGPHGLHYRTVQSMVDFELASGLVGFQSLSAHQPPSGCRTLLRLHRALKWLELFLHKLGTSQKDEKSSRMCAEAYQVALAPYHSWWVQQAVALAFLAMPSRQELYHIIAWEKPATGAVVLTTVESLGRVYNVTQEVYSTHGMLELP</sequence>
<dbReference type="GO" id="GO:1902388">
    <property type="term" value="F:ceramide 1-phosphate transfer activity"/>
    <property type="evidence" value="ECO:0007669"/>
    <property type="project" value="TreeGrafter"/>
</dbReference>
<feature type="domain" description="Glycolipid transfer protein" evidence="3">
    <location>
        <begin position="407"/>
        <end position="554"/>
    </location>
</feature>
<dbReference type="GO" id="GO:0032691">
    <property type="term" value="P:negative regulation of interleukin-1 beta production"/>
    <property type="evidence" value="ECO:0007669"/>
    <property type="project" value="UniProtKB-ARBA"/>
</dbReference>
<dbReference type="Proteomes" id="UP001474421">
    <property type="component" value="Unassembled WGS sequence"/>
</dbReference>
<evidence type="ECO:0000313" key="5">
    <source>
        <dbReference type="Proteomes" id="UP001474421"/>
    </source>
</evidence>
<dbReference type="InterPro" id="IPR014830">
    <property type="entry name" value="Glycolipid_transfer_prot_dom"/>
</dbReference>
<feature type="region of interest" description="Disordered" evidence="2">
    <location>
        <begin position="125"/>
        <end position="186"/>
    </location>
</feature>
<accession>A0AAW1B8S6</accession>
<gene>
    <name evidence="4" type="ORF">NXF25_021800</name>
</gene>
<dbReference type="Pfam" id="PF08718">
    <property type="entry name" value="GLTP"/>
    <property type="match status" value="1"/>
</dbReference>
<evidence type="ECO:0000256" key="2">
    <source>
        <dbReference type="SAM" id="MobiDB-lite"/>
    </source>
</evidence>
<comment type="caution">
    <text evidence="4">The sequence shown here is derived from an EMBL/GenBank/DDBJ whole genome shotgun (WGS) entry which is preliminary data.</text>
</comment>
<feature type="region of interest" description="Disordered" evidence="2">
    <location>
        <begin position="41"/>
        <end position="84"/>
    </location>
</feature>
<organism evidence="4 5">
    <name type="scientific">Crotalus adamanteus</name>
    <name type="common">Eastern diamondback rattlesnake</name>
    <dbReference type="NCBI Taxonomy" id="8729"/>
    <lineage>
        <taxon>Eukaryota</taxon>
        <taxon>Metazoa</taxon>
        <taxon>Chordata</taxon>
        <taxon>Craniata</taxon>
        <taxon>Vertebrata</taxon>
        <taxon>Euteleostomi</taxon>
        <taxon>Lepidosauria</taxon>
        <taxon>Squamata</taxon>
        <taxon>Bifurcata</taxon>
        <taxon>Unidentata</taxon>
        <taxon>Episquamata</taxon>
        <taxon>Toxicofera</taxon>
        <taxon>Serpentes</taxon>
        <taxon>Colubroidea</taxon>
        <taxon>Viperidae</taxon>
        <taxon>Crotalinae</taxon>
        <taxon>Crotalus</taxon>
    </lineage>
</organism>
<dbReference type="GO" id="GO:0005829">
    <property type="term" value="C:cytosol"/>
    <property type="evidence" value="ECO:0007669"/>
    <property type="project" value="TreeGrafter"/>
</dbReference>
<proteinExistence type="inferred from homology"/>
<protein>
    <submittedName>
        <fullName evidence="4">Glycolipid transfer protein domain-containing protein 2</fullName>
    </submittedName>
</protein>
<dbReference type="PANTHER" id="PTHR10219:SF19">
    <property type="entry name" value="GLYCOLIPID TRANSFER PROTEIN DOMAIN-CONTAINING PROTEIN 2"/>
    <property type="match status" value="1"/>
</dbReference>
<evidence type="ECO:0000259" key="3">
    <source>
        <dbReference type="Pfam" id="PF08718"/>
    </source>
</evidence>
<dbReference type="PANTHER" id="PTHR10219">
    <property type="entry name" value="GLYCOLIPID TRANSFER PROTEIN-RELATED"/>
    <property type="match status" value="1"/>
</dbReference>
<name>A0AAW1B8S6_CROAD</name>
<dbReference type="GO" id="GO:1902387">
    <property type="term" value="F:ceramide 1-phosphate binding"/>
    <property type="evidence" value="ECO:0007669"/>
    <property type="project" value="TreeGrafter"/>
</dbReference>
<dbReference type="FunFam" id="1.10.3520.10:FF:000002">
    <property type="entry name" value="Ceramide-1-phosphate transfer protein"/>
    <property type="match status" value="1"/>
</dbReference>